<evidence type="ECO:0000256" key="10">
    <source>
        <dbReference type="ARBA" id="ARBA00023034"/>
    </source>
</evidence>
<comment type="pathway">
    <text evidence="2 13">Protein modification; protein glycosylation.</text>
</comment>
<comment type="similarity">
    <text evidence="3 13">Belongs to the glycosyltransferase 13 family.</text>
</comment>
<keyword evidence="6" id="KW-0812">Transmembrane</keyword>
<keyword evidence="10 13" id="KW-0333">Golgi apparatus</keyword>
<evidence type="ECO:0000313" key="14">
    <source>
        <dbReference type="EMBL" id="KAK7084462.1"/>
    </source>
</evidence>
<evidence type="ECO:0000256" key="7">
    <source>
        <dbReference type="ARBA" id="ARBA00022723"/>
    </source>
</evidence>
<evidence type="ECO:0000256" key="2">
    <source>
        <dbReference type="ARBA" id="ARBA00004922"/>
    </source>
</evidence>
<evidence type="ECO:0000256" key="4">
    <source>
        <dbReference type="ARBA" id="ARBA00022676"/>
    </source>
</evidence>
<evidence type="ECO:0000256" key="9">
    <source>
        <dbReference type="ARBA" id="ARBA00022989"/>
    </source>
</evidence>
<keyword evidence="15" id="KW-1185">Reference proteome</keyword>
<dbReference type="InterPro" id="IPR004139">
    <property type="entry name" value="Glyco_trans_13"/>
</dbReference>
<dbReference type="SUPFAM" id="SSF53448">
    <property type="entry name" value="Nucleotide-diphospho-sugar transferases"/>
    <property type="match status" value="1"/>
</dbReference>
<name>A0AAN8XHM1_HALRR</name>
<evidence type="ECO:0000256" key="5">
    <source>
        <dbReference type="ARBA" id="ARBA00022679"/>
    </source>
</evidence>
<dbReference type="Pfam" id="PF03071">
    <property type="entry name" value="GNT-I"/>
    <property type="match status" value="1"/>
</dbReference>
<comment type="function">
    <text evidence="13">Initiates complex N-linked carbohydrate formation. Essential for the conversion of high-mannose to hybrid and complex N-glycans.</text>
</comment>
<sequence>MGLQTVFHLNPAALGTLARISEHIKFSIYQAFKLHPKANKIIILEDDLMVSPDFISYFHQTAPLLDMDKSIFCINAYNYNSFLPTAIDTTRLYREDVLPAYGWMISRELSHELLPGWPPHYYVN</sequence>
<comment type="cofactor">
    <cofactor evidence="13">
        <name>Mn(2+)</name>
        <dbReference type="ChEBI" id="CHEBI:29035"/>
    </cofactor>
    <text evidence="13">The cofactor is mostly bound to the substrate.</text>
</comment>
<dbReference type="PANTHER" id="PTHR46396">
    <property type="entry name" value="PROTEIN O-LINKED-MANNOSE BETA-1,2-N-ACETYLGLUCOSAMINYLTRANSFERASE 1"/>
    <property type="match status" value="1"/>
</dbReference>
<keyword evidence="4 13" id="KW-0328">Glycosyltransferase</keyword>
<keyword evidence="11" id="KW-0472">Membrane</keyword>
<evidence type="ECO:0000256" key="3">
    <source>
        <dbReference type="ARBA" id="ARBA00006492"/>
    </source>
</evidence>
<evidence type="ECO:0000256" key="12">
    <source>
        <dbReference type="ARBA" id="ARBA00023211"/>
    </source>
</evidence>
<dbReference type="Gene3D" id="3.90.550.10">
    <property type="entry name" value="Spore Coat Polysaccharide Biosynthesis Protein SpsA, Chain A"/>
    <property type="match status" value="1"/>
</dbReference>
<comment type="caution">
    <text evidence="14">The sequence shown here is derived from an EMBL/GenBank/DDBJ whole genome shotgun (WGS) entry which is preliminary data.</text>
</comment>
<keyword evidence="9" id="KW-1133">Transmembrane helix</keyword>
<dbReference type="GO" id="GO:0047223">
    <property type="term" value="F:beta-1,3-galactosyl-O-glycosyl-glycoprotein beta-1,3-N-acetylglucosaminyltransferase activity"/>
    <property type="evidence" value="ECO:0007669"/>
    <property type="project" value="TreeGrafter"/>
</dbReference>
<accession>A0AAN8XHM1</accession>
<keyword evidence="7 13" id="KW-0479">Metal-binding</keyword>
<organism evidence="14 15">
    <name type="scientific">Halocaridina rubra</name>
    <name type="common">Hawaiian red shrimp</name>
    <dbReference type="NCBI Taxonomy" id="373956"/>
    <lineage>
        <taxon>Eukaryota</taxon>
        <taxon>Metazoa</taxon>
        <taxon>Ecdysozoa</taxon>
        <taxon>Arthropoda</taxon>
        <taxon>Crustacea</taxon>
        <taxon>Multicrustacea</taxon>
        <taxon>Malacostraca</taxon>
        <taxon>Eumalacostraca</taxon>
        <taxon>Eucarida</taxon>
        <taxon>Decapoda</taxon>
        <taxon>Pleocyemata</taxon>
        <taxon>Caridea</taxon>
        <taxon>Atyoidea</taxon>
        <taxon>Atyidae</taxon>
        <taxon>Halocaridina</taxon>
    </lineage>
</organism>
<keyword evidence="12 13" id="KW-0464">Manganese</keyword>
<evidence type="ECO:0000256" key="13">
    <source>
        <dbReference type="RuleBase" id="RU368119"/>
    </source>
</evidence>
<dbReference type="GO" id="GO:0003827">
    <property type="term" value="F:alpha-1,3-mannosylglycoprotein 2-beta-N-acetylglucosaminyltransferase activity"/>
    <property type="evidence" value="ECO:0007669"/>
    <property type="project" value="UniProtKB-UniRule"/>
</dbReference>
<dbReference type="InterPro" id="IPR052463">
    <property type="entry name" value="O-linked_mannose_GnT"/>
</dbReference>
<evidence type="ECO:0000256" key="1">
    <source>
        <dbReference type="ARBA" id="ARBA00004323"/>
    </source>
</evidence>
<keyword evidence="5" id="KW-0808">Transferase</keyword>
<dbReference type="AlphaFoldDB" id="A0AAN8XHM1"/>
<dbReference type="Proteomes" id="UP001381693">
    <property type="component" value="Unassembled WGS sequence"/>
</dbReference>
<dbReference type="EMBL" id="JAXCGZ010002080">
    <property type="protein sequence ID" value="KAK7084462.1"/>
    <property type="molecule type" value="Genomic_DNA"/>
</dbReference>
<protein>
    <recommendedName>
        <fullName evidence="13">Alpha-1,3-mannosyl-glycoprotein 2-beta-N-acetylglucosaminyltransferase</fullName>
        <shortName evidence="13">GNT-I</shortName>
        <shortName evidence="13">GlcNAc-T I</shortName>
        <ecNumber evidence="13">2.4.1.101</ecNumber>
    </recommendedName>
    <alternativeName>
        <fullName evidence="13">N-glycosyl-oligosaccharide-glycoprotein N-acetylglucosaminyltransferase I</fullName>
    </alternativeName>
</protein>
<evidence type="ECO:0000256" key="8">
    <source>
        <dbReference type="ARBA" id="ARBA00022968"/>
    </source>
</evidence>
<keyword evidence="8 13" id="KW-0735">Signal-anchor</keyword>
<dbReference type="GO" id="GO:0030145">
    <property type="term" value="F:manganese ion binding"/>
    <property type="evidence" value="ECO:0007669"/>
    <property type="project" value="UniProtKB-UniRule"/>
</dbReference>
<dbReference type="GO" id="GO:0000139">
    <property type="term" value="C:Golgi membrane"/>
    <property type="evidence" value="ECO:0007669"/>
    <property type="project" value="UniProtKB-SubCell"/>
</dbReference>
<dbReference type="PANTHER" id="PTHR46396:SF1">
    <property type="entry name" value="PROTEIN O-LINKED-MANNOSE BETA-1,2-N-ACETYLGLUCOSAMINYLTRANSFERASE 1"/>
    <property type="match status" value="1"/>
</dbReference>
<gene>
    <name evidence="14" type="ORF">SK128_023057</name>
</gene>
<evidence type="ECO:0000256" key="11">
    <source>
        <dbReference type="ARBA" id="ARBA00023136"/>
    </source>
</evidence>
<dbReference type="InterPro" id="IPR029044">
    <property type="entry name" value="Nucleotide-diphossugar_trans"/>
</dbReference>
<evidence type="ECO:0000256" key="6">
    <source>
        <dbReference type="ARBA" id="ARBA00022692"/>
    </source>
</evidence>
<reference evidence="14 15" key="1">
    <citation type="submission" date="2023-11" db="EMBL/GenBank/DDBJ databases">
        <title>Halocaridina rubra genome assembly.</title>
        <authorList>
            <person name="Smith C."/>
        </authorList>
    </citation>
    <scope>NUCLEOTIDE SEQUENCE [LARGE SCALE GENOMIC DNA]</scope>
    <source>
        <strain evidence="14">EP-1</strain>
        <tissue evidence="14">Whole</tissue>
    </source>
</reference>
<dbReference type="EC" id="2.4.1.101" evidence="13"/>
<proteinExistence type="inferred from homology"/>
<dbReference type="GO" id="GO:0016266">
    <property type="term" value="P:protein O-linked glycosylation via N-acetyl-galactosamine"/>
    <property type="evidence" value="ECO:0007669"/>
    <property type="project" value="TreeGrafter"/>
</dbReference>
<evidence type="ECO:0000313" key="15">
    <source>
        <dbReference type="Proteomes" id="UP001381693"/>
    </source>
</evidence>
<comment type="catalytic activity">
    <reaction evidence="13">
        <text>N(4)-(alpha-D-Man-(1-&gt;3)-[alpha-D-Man-(1-&gt;3)-[alpha-D-Man-(1-&gt;6)]-alpha-D-Man-(1-&gt;6)]-beta-D-Man-(1-&gt;4)-beta-D-GlcNAc-(1-&gt;4)-beta-D-GlcNAc)-L-asparaginyl-[protein] (N-glucan mannose isomer 5A1,2) + UDP-N-acetyl-alpha-D-glucosamine = N(4)-{beta-D-GlcNAc-(1-&gt;2)-alpha-D-Man-(1-&gt;3)-[alpha-D-Man-(1-&gt;3)-[alpha-D-Man-(1-&gt;6)]-alpha-D-Man-(1-&gt;6)]-beta-D-Man-(1-&gt;4)-beta-D-GlcNAc-(1-&gt;4)-beta-D-GlcNAc}-L-asparaginyl-[protein] + UDP + H(+)</text>
        <dbReference type="Rhea" id="RHEA:11456"/>
        <dbReference type="Rhea" id="RHEA-COMP:14367"/>
        <dbReference type="Rhea" id="RHEA-COMP:14368"/>
        <dbReference type="ChEBI" id="CHEBI:15378"/>
        <dbReference type="ChEBI" id="CHEBI:57705"/>
        <dbReference type="ChEBI" id="CHEBI:58223"/>
        <dbReference type="ChEBI" id="CHEBI:59087"/>
        <dbReference type="ChEBI" id="CHEBI:60625"/>
        <dbReference type="EC" id="2.4.1.101"/>
    </reaction>
</comment>
<comment type="subcellular location">
    <subcellularLocation>
        <location evidence="1 13">Golgi apparatus membrane</location>
        <topology evidence="1 13">Single-pass type II membrane protein</topology>
    </subcellularLocation>
</comment>